<protein>
    <submittedName>
        <fullName evidence="4">Septin</fullName>
    </submittedName>
</protein>
<keyword evidence="5" id="KW-1185">Reference proteome</keyword>
<feature type="compositionally biased region" description="Basic and acidic residues" evidence="2">
    <location>
        <begin position="451"/>
        <end position="466"/>
    </location>
</feature>
<feature type="domain" description="Septin-type G" evidence="3">
    <location>
        <begin position="214"/>
        <end position="585"/>
    </location>
</feature>
<feature type="compositionally biased region" description="Polar residues" evidence="2">
    <location>
        <begin position="1"/>
        <end position="21"/>
    </location>
</feature>
<dbReference type="Proteomes" id="UP000249619">
    <property type="component" value="Unassembled WGS sequence"/>
</dbReference>
<organism evidence="4 5">
    <name type="scientific">Stemphylium lycopersici</name>
    <name type="common">Tomato gray leaf spot disease fungus</name>
    <name type="synonym">Thyrospora lycopersici</name>
    <dbReference type="NCBI Taxonomy" id="183478"/>
    <lineage>
        <taxon>Eukaryota</taxon>
        <taxon>Fungi</taxon>
        <taxon>Dikarya</taxon>
        <taxon>Ascomycota</taxon>
        <taxon>Pezizomycotina</taxon>
        <taxon>Dothideomycetes</taxon>
        <taxon>Pleosporomycetidae</taxon>
        <taxon>Pleosporales</taxon>
        <taxon>Pleosporineae</taxon>
        <taxon>Pleosporaceae</taxon>
        <taxon>Stemphylium</taxon>
    </lineage>
</organism>
<keyword evidence="1" id="KW-0342">GTP-binding</keyword>
<evidence type="ECO:0000259" key="3">
    <source>
        <dbReference type="PROSITE" id="PS51719"/>
    </source>
</evidence>
<dbReference type="SUPFAM" id="SSF52540">
    <property type="entry name" value="P-loop containing nucleoside triphosphate hydrolases"/>
    <property type="match status" value="1"/>
</dbReference>
<dbReference type="GO" id="GO:0005525">
    <property type="term" value="F:GTP binding"/>
    <property type="evidence" value="ECO:0007669"/>
    <property type="project" value="UniProtKB-KW"/>
</dbReference>
<keyword evidence="1" id="KW-0547">Nucleotide-binding</keyword>
<dbReference type="PROSITE" id="PS51719">
    <property type="entry name" value="G_SEPTIN"/>
    <property type="match status" value="1"/>
</dbReference>
<dbReference type="Gene3D" id="3.40.50.300">
    <property type="entry name" value="P-loop containing nucleotide triphosphate hydrolases"/>
    <property type="match status" value="1"/>
</dbReference>
<dbReference type="EMBL" id="QGDH01000009">
    <property type="protein sequence ID" value="RAR15692.1"/>
    <property type="molecule type" value="Genomic_DNA"/>
</dbReference>
<evidence type="ECO:0000313" key="4">
    <source>
        <dbReference type="EMBL" id="RAR15692.1"/>
    </source>
</evidence>
<dbReference type="AlphaFoldDB" id="A0A364NEJ9"/>
<feature type="region of interest" description="Disordered" evidence="2">
    <location>
        <begin position="424"/>
        <end position="502"/>
    </location>
</feature>
<name>A0A364NEJ9_STELY</name>
<feature type="compositionally biased region" description="Acidic residues" evidence="2">
    <location>
        <begin position="426"/>
        <end position="449"/>
    </location>
</feature>
<dbReference type="OrthoDB" id="5337438at2759"/>
<dbReference type="InterPro" id="IPR027417">
    <property type="entry name" value="P-loop_NTPase"/>
</dbReference>
<feature type="compositionally biased region" description="Polar residues" evidence="2">
    <location>
        <begin position="32"/>
        <end position="50"/>
    </location>
</feature>
<evidence type="ECO:0000256" key="2">
    <source>
        <dbReference type="SAM" id="MobiDB-lite"/>
    </source>
</evidence>
<proteinExistence type="inferred from homology"/>
<feature type="compositionally biased region" description="Low complexity" evidence="2">
    <location>
        <begin position="467"/>
        <end position="485"/>
    </location>
</feature>
<dbReference type="STRING" id="183478.A0A364NEJ9"/>
<feature type="region of interest" description="Disordered" evidence="2">
    <location>
        <begin position="246"/>
        <end position="268"/>
    </location>
</feature>
<feature type="compositionally biased region" description="Polar residues" evidence="2">
    <location>
        <begin position="57"/>
        <end position="76"/>
    </location>
</feature>
<sequence length="626" mass="69313">MASTNDNRSPNPPNTLAQQDASPGPSARPSVAHSQSSIDQQSGPRRSSFNFLRRTSGKTSSEIRANSTNRSPSGSKMSKKQKALAQEEALRRQREATMLPKQPPRLPSHSALPQIATFGGEETRPDSVAIVSNKAGTYNPNAHNFSRPSTDTYRMPHQSSPAVAAPAVGSSPSTYMDYDPYPRTESMTNRGRYSYASSQISTVNSPRRVRRRKDPTPFNILVIGSKGSGKSSFIEFLRTALALPARKRPHTPSPPATAVGGDDSPFTSEFLETEVDGERVGVTLWDSEGLEKNIVDFQLPIITAFLESKFEDTFSEEQKVVRAPGAKDTHIHCVFLMLDPIRLDHNIAEARKKSNVVKVGSAIFGGLDENLDLNVLRELQTRTTVIPVISKADTITGAHMRYLKKTVWDTIKRAKLDPLEALNLDLGEDDEDDDDRLDERDEDEYEQSSEGEGKSEVLNKILERSSSEAARSMASSSSSTKSHSPPTSPPSARKNHSRKPSAISASIHSEDAETPFLPLSIISPDPYDPEVVGRRFPWGFANPYDPEHCDFVKLRESVFSDWRSELREASREQWYEGWRTTRLEKGRRRVATSDGPASKQLSAPATNGRAVSADSRGYRPYRPNQF</sequence>
<evidence type="ECO:0000313" key="5">
    <source>
        <dbReference type="Proteomes" id="UP000249619"/>
    </source>
</evidence>
<comment type="caution">
    <text evidence="4">The sequence shown here is derived from an EMBL/GenBank/DDBJ whole genome shotgun (WGS) entry which is preliminary data.</text>
</comment>
<dbReference type="Pfam" id="PF00735">
    <property type="entry name" value="Septin"/>
    <property type="match status" value="3"/>
</dbReference>
<dbReference type="InterPro" id="IPR030379">
    <property type="entry name" value="G_SEPTIN_dom"/>
</dbReference>
<reference evidence="5" key="1">
    <citation type="submission" date="2018-05" db="EMBL/GenBank/DDBJ databases">
        <title>Draft genome sequence of Stemphylium lycopersici strain CIDEFI 213.</title>
        <authorList>
            <person name="Medina R."/>
            <person name="Franco M.E.E."/>
            <person name="Lucentini C.G."/>
            <person name="Saparrat M.C.N."/>
            <person name="Balatti P.A."/>
        </authorList>
    </citation>
    <scope>NUCLEOTIDE SEQUENCE [LARGE SCALE GENOMIC DNA]</scope>
    <source>
        <strain evidence="5">CIDEFI 213</strain>
    </source>
</reference>
<comment type="similarity">
    <text evidence="1">Belongs to the TRAFAC class TrmE-Era-EngA-EngB-Septin-like GTPase superfamily. Septin GTPase family.</text>
</comment>
<gene>
    <name evidence="4" type="ORF">DDE83_000924</name>
</gene>
<accession>A0A364NEJ9</accession>
<evidence type="ECO:0000256" key="1">
    <source>
        <dbReference type="RuleBase" id="RU004560"/>
    </source>
</evidence>
<feature type="region of interest" description="Disordered" evidence="2">
    <location>
        <begin position="586"/>
        <end position="626"/>
    </location>
</feature>
<dbReference type="PANTHER" id="PTHR18884">
    <property type="entry name" value="SEPTIN"/>
    <property type="match status" value="1"/>
</dbReference>
<feature type="region of interest" description="Disordered" evidence="2">
    <location>
        <begin position="1"/>
        <end position="89"/>
    </location>
</feature>